<keyword evidence="2 5" id="KW-0812">Transmembrane</keyword>
<accession>A0A150QZZ6</accession>
<feature type="transmembrane region" description="Helical" evidence="5">
    <location>
        <begin position="81"/>
        <end position="97"/>
    </location>
</feature>
<keyword evidence="3 5" id="KW-1133">Transmembrane helix</keyword>
<dbReference type="EMBL" id="JEMA01000182">
    <property type="protein sequence ID" value="KYF73579.1"/>
    <property type="molecule type" value="Genomic_DNA"/>
</dbReference>
<gene>
    <name evidence="6" type="ORF">BE15_21835</name>
</gene>
<reference evidence="6 7" key="1">
    <citation type="submission" date="2014-02" db="EMBL/GenBank/DDBJ databases">
        <title>The small core and large imbalanced accessory genome model reveals a collaborative survival strategy of Sorangium cellulosum strains in nature.</title>
        <authorList>
            <person name="Han K."/>
            <person name="Peng R."/>
            <person name="Blom J."/>
            <person name="Li Y.-Z."/>
        </authorList>
    </citation>
    <scope>NUCLEOTIDE SEQUENCE [LARGE SCALE GENOMIC DNA]</scope>
    <source>
        <strain evidence="6 7">So0008-312</strain>
    </source>
</reference>
<evidence type="ECO:0000256" key="5">
    <source>
        <dbReference type="SAM" id="Phobius"/>
    </source>
</evidence>
<feature type="transmembrane region" description="Helical" evidence="5">
    <location>
        <begin position="38"/>
        <end position="61"/>
    </location>
</feature>
<feature type="transmembrane region" description="Helical" evidence="5">
    <location>
        <begin position="128"/>
        <end position="145"/>
    </location>
</feature>
<evidence type="ECO:0000313" key="7">
    <source>
        <dbReference type="Proteomes" id="UP000075260"/>
    </source>
</evidence>
<dbReference type="GO" id="GO:0016020">
    <property type="term" value="C:membrane"/>
    <property type="evidence" value="ECO:0007669"/>
    <property type="project" value="UniProtKB-SubCell"/>
</dbReference>
<evidence type="ECO:0008006" key="8">
    <source>
        <dbReference type="Google" id="ProtNLM"/>
    </source>
</evidence>
<keyword evidence="4 5" id="KW-0472">Membrane</keyword>
<name>A0A150QZZ6_SORCE</name>
<evidence type="ECO:0000313" key="6">
    <source>
        <dbReference type="EMBL" id="KYF73579.1"/>
    </source>
</evidence>
<dbReference type="Proteomes" id="UP000075260">
    <property type="component" value="Unassembled WGS sequence"/>
</dbReference>
<comment type="subcellular location">
    <subcellularLocation>
        <location evidence="1">Membrane</location>
        <topology evidence="1">Multi-pass membrane protein</topology>
    </subcellularLocation>
</comment>
<organism evidence="6 7">
    <name type="scientific">Sorangium cellulosum</name>
    <name type="common">Polyangium cellulosum</name>
    <dbReference type="NCBI Taxonomy" id="56"/>
    <lineage>
        <taxon>Bacteria</taxon>
        <taxon>Pseudomonadati</taxon>
        <taxon>Myxococcota</taxon>
        <taxon>Polyangia</taxon>
        <taxon>Polyangiales</taxon>
        <taxon>Polyangiaceae</taxon>
        <taxon>Sorangium</taxon>
    </lineage>
</organism>
<feature type="transmembrane region" description="Helical" evidence="5">
    <location>
        <begin position="232"/>
        <end position="250"/>
    </location>
</feature>
<evidence type="ECO:0000256" key="4">
    <source>
        <dbReference type="ARBA" id="ARBA00023136"/>
    </source>
</evidence>
<sequence length="291" mass="31575">MKAATSPGYESKSYVLPGFIDRSIRYHRGPMTTRSQKILGWTPTVLLALFMIFASGLAKFFIRDGTPAAEFTKALGVWDHLYLIGALEIIAAVLLLVPRTATLGFVMMVGVLGGATATGLTHDVEGNWPWFPFVLIFVMMIGAYFRTPELLARARDPRSVPNPGKAGTIASWVLTVLLSLATLASGVLQLMPPPNAEGAAFIERLGIAHIAVPLGITKICLAILFLIPRCSVIALVLMIGYFSGALATNMTRGFTLPEYLPLIFVLVLLAITGWIRNPELRQRLLGRPVSV</sequence>
<dbReference type="Pfam" id="PF13564">
    <property type="entry name" value="DoxX_2"/>
    <property type="match status" value="2"/>
</dbReference>
<dbReference type="InterPro" id="IPR032808">
    <property type="entry name" value="DoxX"/>
</dbReference>
<feature type="transmembrane region" description="Helical" evidence="5">
    <location>
        <begin position="207"/>
        <end position="227"/>
    </location>
</feature>
<feature type="transmembrane region" description="Helical" evidence="5">
    <location>
        <begin position="104"/>
        <end position="122"/>
    </location>
</feature>
<comment type="caution">
    <text evidence="6">The sequence shown here is derived from an EMBL/GenBank/DDBJ whole genome shotgun (WGS) entry which is preliminary data.</text>
</comment>
<feature type="transmembrane region" description="Helical" evidence="5">
    <location>
        <begin position="166"/>
        <end position="187"/>
    </location>
</feature>
<evidence type="ECO:0000256" key="3">
    <source>
        <dbReference type="ARBA" id="ARBA00022989"/>
    </source>
</evidence>
<dbReference type="AlphaFoldDB" id="A0A150QZZ6"/>
<feature type="transmembrane region" description="Helical" evidence="5">
    <location>
        <begin position="256"/>
        <end position="275"/>
    </location>
</feature>
<proteinExistence type="predicted"/>
<evidence type="ECO:0000256" key="1">
    <source>
        <dbReference type="ARBA" id="ARBA00004141"/>
    </source>
</evidence>
<evidence type="ECO:0000256" key="2">
    <source>
        <dbReference type="ARBA" id="ARBA00022692"/>
    </source>
</evidence>
<protein>
    <recommendedName>
        <fullName evidence="8">DoxX family protein</fullName>
    </recommendedName>
</protein>